<gene>
    <name evidence="2" type="ORF">M407DRAFT_245039</name>
</gene>
<evidence type="ECO:0000313" key="2">
    <source>
        <dbReference type="EMBL" id="KIO22767.1"/>
    </source>
</evidence>
<reference evidence="2 3" key="1">
    <citation type="submission" date="2014-04" db="EMBL/GenBank/DDBJ databases">
        <authorList>
            <consortium name="DOE Joint Genome Institute"/>
            <person name="Kuo A."/>
            <person name="Girlanda M."/>
            <person name="Perotto S."/>
            <person name="Kohler A."/>
            <person name="Nagy L.G."/>
            <person name="Floudas D."/>
            <person name="Copeland A."/>
            <person name="Barry K.W."/>
            <person name="Cichocki N."/>
            <person name="Veneault-Fourrey C."/>
            <person name="LaButti K."/>
            <person name="Lindquist E.A."/>
            <person name="Lipzen A."/>
            <person name="Lundell T."/>
            <person name="Morin E."/>
            <person name="Murat C."/>
            <person name="Sun H."/>
            <person name="Tunlid A."/>
            <person name="Henrissat B."/>
            <person name="Grigoriev I.V."/>
            <person name="Hibbett D.S."/>
            <person name="Martin F."/>
            <person name="Nordberg H.P."/>
            <person name="Cantor M.N."/>
            <person name="Hua S.X."/>
        </authorList>
    </citation>
    <scope>NUCLEOTIDE SEQUENCE [LARGE SCALE GENOMIC DNA]</scope>
    <source>
        <strain evidence="2 3">MUT 4182</strain>
    </source>
</reference>
<organism evidence="2 3">
    <name type="scientific">Tulasnella calospora MUT 4182</name>
    <dbReference type="NCBI Taxonomy" id="1051891"/>
    <lineage>
        <taxon>Eukaryota</taxon>
        <taxon>Fungi</taxon>
        <taxon>Dikarya</taxon>
        <taxon>Basidiomycota</taxon>
        <taxon>Agaricomycotina</taxon>
        <taxon>Agaricomycetes</taxon>
        <taxon>Cantharellales</taxon>
        <taxon>Tulasnellaceae</taxon>
        <taxon>Tulasnella</taxon>
    </lineage>
</organism>
<keyword evidence="3" id="KW-1185">Reference proteome</keyword>
<feature type="region of interest" description="Disordered" evidence="1">
    <location>
        <begin position="34"/>
        <end position="63"/>
    </location>
</feature>
<evidence type="ECO:0000256" key="1">
    <source>
        <dbReference type="SAM" id="MobiDB-lite"/>
    </source>
</evidence>
<evidence type="ECO:0000313" key="3">
    <source>
        <dbReference type="Proteomes" id="UP000054248"/>
    </source>
</evidence>
<dbReference type="EMBL" id="KN823101">
    <property type="protein sequence ID" value="KIO22767.1"/>
    <property type="molecule type" value="Genomic_DNA"/>
</dbReference>
<sequence length="63" mass="7128">MRGFGCVFRPGRPFQYRGILHPNKKRQPLWLQFTSVPDPPNERGRGTSDCPGASISALKSLWD</sequence>
<reference evidence="3" key="2">
    <citation type="submission" date="2015-01" db="EMBL/GenBank/DDBJ databases">
        <title>Evolutionary Origins and Diversification of the Mycorrhizal Mutualists.</title>
        <authorList>
            <consortium name="DOE Joint Genome Institute"/>
            <consortium name="Mycorrhizal Genomics Consortium"/>
            <person name="Kohler A."/>
            <person name="Kuo A."/>
            <person name="Nagy L.G."/>
            <person name="Floudas D."/>
            <person name="Copeland A."/>
            <person name="Barry K.W."/>
            <person name="Cichocki N."/>
            <person name="Veneault-Fourrey C."/>
            <person name="LaButti K."/>
            <person name="Lindquist E.A."/>
            <person name="Lipzen A."/>
            <person name="Lundell T."/>
            <person name="Morin E."/>
            <person name="Murat C."/>
            <person name="Riley R."/>
            <person name="Ohm R."/>
            <person name="Sun H."/>
            <person name="Tunlid A."/>
            <person name="Henrissat B."/>
            <person name="Grigoriev I.V."/>
            <person name="Hibbett D.S."/>
            <person name="Martin F."/>
        </authorList>
    </citation>
    <scope>NUCLEOTIDE SEQUENCE [LARGE SCALE GENOMIC DNA]</scope>
    <source>
        <strain evidence="3">MUT 4182</strain>
    </source>
</reference>
<proteinExistence type="predicted"/>
<protein>
    <submittedName>
        <fullName evidence="2">Uncharacterized protein</fullName>
    </submittedName>
</protein>
<dbReference type="Proteomes" id="UP000054248">
    <property type="component" value="Unassembled WGS sequence"/>
</dbReference>
<dbReference type="HOGENOM" id="CLU_2887482_0_0_1"/>
<dbReference type="AlphaFoldDB" id="A0A0C3LN53"/>
<name>A0A0C3LN53_9AGAM</name>
<accession>A0A0C3LN53</accession>